<dbReference type="AlphaFoldDB" id="A0A8J6NPH0"/>
<evidence type="ECO:0000256" key="1">
    <source>
        <dbReference type="ARBA" id="ARBA00007924"/>
    </source>
</evidence>
<dbReference type="EMBL" id="JACNJH010000184">
    <property type="protein sequence ID" value="MBC8362354.1"/>
    <property type="molecule type" value="Genomic_DNA"/>
</dbReference>
<dbReference type="GO" id="GO:0003677">
    <property type="term" value="F:DNA binding"/>
    <property type="evidence" value="ECO:0007669"/>
    <property type="project" value="UniProtKB-UniRule"/>
</dbReference>
<dbReference type="InterPro" id="IPR007159">
    <property type="entry name" value="SpoVT-AbrB_dom"/>
</dbReference>
<evidence type="ECO:0000256" key="2">
    <source>
        <dbReference type="PROSITE-ProRule" id="PRU01076"/>
    </source>
</evidence>
<reference evidence="4 5" key="1">
    <citation type="submission" date="2020-08" db="EMBL/GenBank/DDBJ databases">
        <title>Bridging the membrane lipid divide: bacteria of the FCB group superphylum have the potential to synthesize archaeal ether lipids.</title>
        <authorList>
            <person name="Villanueva L."/>
            <person name="Von Meijenfeldt F.A.B."/>
            <person name="Westbye A.B."/>
            <person name="Yadav S."/>
            <person name="Hopmans E.C."/>
            <person name="Dutilh B.E."/>
            <person name="Sinninghe Damste J.S."/>
        </authorList>
    </citation>
    <scope>NUCLEOTIDE SEQUENCE [LARGE SCALE GENOMIC DNA]</scope>
    <source>
        <strain evidence="4">NIOZ-UU30</strain>
    </source>
</reference>
<feature type="domain" description="SpoVT-AbrB" evidence="3">
    <location>
        <begin position="5"/>
        <end position="45"/>
    </location>
</feature>
<dbReference type="PANTHER" id="PTHR37550">
    <property type="entry name" value="ANTITOXIN VAPB1"/>
    <property type="match status" value="1"/>
</dbReference>
<evidence type="ECO:0000313" key="5">
    <source>
        <dbReference type="Proteomes" id="UP000603434"/>
    </source>
</evidence>
<dbReference type="InterPro" id="IPR047976">
    <property type="entry name" value="Anti_VapB2-like"/>
</dbReference>
<comment type="similarity">
    <text evidence="1">Belongs to the VapB family.</text>
</comment>
<dbReference type="Pfam" id="PF04014">
    <property type="entry name" value="MazE_antitoxin"/>
    <property type="match status" value="1"/>
</dbReference>
<gene>
    <name evidence="4" type="ORF">H8E23_13260</name>
</gene>
<dbReference type="InterPro" id="IPR051734">
    <property type="entry name" value="VapB_TA_antitoxins"/>
</dbReference>
<name>A0A8J6NPH0_9BACT</name>
<keyword evidence="2 4" id="KW-0238">DNA-binding</keyword>
<dbReference type="PANTHER" id="PTHR37550:SF3">
    <property type="entry name" value="ANTITOXIN VAPB1"/>
    <property type="match status" value="1"/>
</dbReference>
<evidence type="ECO:0000313" key="4">
    <source>
        <dbReference type="EMBL" id="MBC8362354.1"/>
    </source>
</evidence>
<evidence type="ECO:0000259" key="3">
    <source>
        <dbReference type="PROSITE" id="PS51740"/>
    </source>
</evidence>
<accession>A0A8J6NPH0</accession>
<organism evidence="4 5">
    <name type="scientific">Candidatus Desulfatibia profunda</name>
    <dbReference type="NCBI Taxonomy" id="2841695"/>
    <lineage>
        <taxon>Bacteria</taxon>
        <taxon>Pseudomonadati</taxon>
        <taxon>Thermodesulfobacteriota</taxon>
        <taxon>Desulfobacteria</taxon>
        <taxon>Desulfobacterales</taxon>
        <taxon>Desulfobacterales incertae sedis</taxon>
        <taxon>Candidatus Desulfatibia</taxon>
    </lineage>
</organism>
<dbReference type="SUPFAM" id="SSF89447">
    <property type="entry name" value="AbrB/MazE/MraZ-like"/>
    <property type="match status" value="1"/>
</dbReference>
<protein>
    <submittedName>
        <fullName evidence="4">AbrB/MazE/SpoVT family DNA-binding domain-containing protein</fullName>
    </submittedName>
</protein>
<dbReference type="PROSITE" id="PS51740">
    <property type="entry name" value="SPOVT_ABRB"/>
    <property type="match status" value="1"/>
</dbReference>
<dbReference type="InterPro" id="IPR037914">
    <property type="entry name" value="SpoVT-AbrB_sf"/>
</dbReference>
<dbReference type="Gene3D" id="2.10.260.10">
    <property type="match status" value="1"/>
</dbReference>
<dbReference type="SMART" id="SM00966">
    <property type="entry name" value="SpoVT_AbrB"/>
    <property type="match status" value="1"/>
</dbReference>
<dbReference type="NCBIfam" id="NF040493">
    <property type="entry name" value="TA_anti_VapB"/>
    <property type="match status" value="1"/>
</dbReference>
<sequence>METTAKLFKNGRSQAVRLPKEFRFKGSEVKIRKEGSKVVLEPLETSDWPAGFWDFFSPDPEFEIPKPHK</sequence>
<comment type="caution">
    <text evidence="4">The sequence shown here is derived from an EMBL/GenBank/DDBJ whole genome shotgun (WGS) entry which is preliminary data.</text>
</comment>
<dbReference type="Proteomes" id="UP000603434">
    <property type="component" value="Unassembled WGS sequence"/>
</dbReference>
<proteinExistence type="inferred from homology"/>